<organism evidence="1 2">
    <name type="scientific">Ixodes persulcatus</name>
    <name type="common">Taiga tick</name>
    <dbReference type="NCBI Taxonomy" id="34615"/>
    <lineage>
        <taxon>Eukaryota</taxon>
        <taxon>Metazoa</taxon>
        <taxon>Ecdysozoa</taxon>
        <taxon>Arthropoda</taxon>
        <taxon>Chelicerata</taxon>
        <taxon>Arachnida</taxon>
        <taxon>Acari</taxon>
        <taxon>Parasitiformes</taxon>
        <taxon>Ixodida</taxon>
        <taxon>Ixodoidea</taxon>
        <taxon>Ixodidae</taxon>
        <taxon>Ixodinae</taxon>
        <taxon>Ixodes</taxon>
    </lineage>
</organism>
<name>A0AC60NZG2_IXOPE</name>
<accession>A0AC60NZG2</accession>
<reference evidence="1 2" key="1">
    <citation type="journal article" date="2020" name="Cell">
        <title>Large-Scale Comparative Analyses of Tick Genomes Elucidate Their Genetic Diversity and Vector Capacities.</title>
        <authorList>
            <consortium name="Tick Genome and Microbiome Consortium (TIGMIC)"/>
            <person name="Jia N."/>
            <person name="Wang J."/>
            <person name="Shi W."/>
            <person name="Du L."/>
            <person name="Sun Y."/>
            <person name="Zhan W."/>
            <person name="Jiang J.F."/>
            <person name="Wang Q."/>
            <person name="Zhang B."/>
            <person name="Ji P."/>
            <person name="Bell-Sakyi L."/>
            <person name="Cui X.M."/>
            <person name="Yuan T.T."/>
            <person name="Jiang B.G."/>
            <person name="Yang W.F."/>
            <person name="Lam T.T."/>
            <person name="Chang Q.C."/>
            <person name="Ding S.J."/>
            <person name="Wang X.J."/>
            <person name="Zhu J.G."/>
            <person name="Ruan X.D."/>
            <person name="Zhao L."/>
            <person name="Wei J.T."/>
            <person name="Ye R.Z."/>
            <person name="Que T.C."/>
            <person name="Du C.H."/>
            <person name="Zhou Y.H."/>
            <person name="Cheng J.X."/>
            <person name="Dai P.F."/>
            <person name="Guo W.B."/>
            <person name="Han X.H."/>
            <person name="Huang E.J."/>
            <person name="Li L.F."/>
            <person name="Wei W."/>
            <person name="Gao Y.C."/>
            <person name="Liu J.Z."/>
            <person name="Shao H.Z."/>
            <person name="Wang X."/>
            <person name="Wang C.C."/>
            <person name="Yang T.C."/>
            <person name="Huo Q.B."/>
            <person name="Li W."/>
            <person name="Chen H.Y."/>
            <person name="Chen S.E."/>
            <person name="Zhou L.G."/>
            <person name="Ni X.B."/>
            <person name="Tian J.H."/>
            <person name="Sheng Y."/>
            <person name="Liu T."/>
            <person name="Pan Y.S."/>
            <person name="Xia L.Y."/>
            <person name="Li J."/>
            <person name="Zhao F."/>
            <person name="Cao W.C."/>
        </authorList>
    </citation>
    <scope>NUCLEOTIDE SEQUENCE [LARGE SCALE GENOMIC DNA]</scope>
    <source>
        <strain evidence="1">Iper-2018</strain>
    </source>
</reference>
<dbReference type="EMBL" id="JABSTQ010011344">
    <property type="protein sequence ID" value="KAG0412473.1"/>
    <property type="molecule type" value="Genomic_DNA"/>
</dbReference>
<dbReference type="Proteomes" id="UP000805193">
    <property type="component" value="Unassembled WGS sequence"/>
</dbReference>
<gene>
    <name evidence="1" type="ORF">HPB47_010393</name>
</gene>
<keyword evidence="2" id="KW-1185">Reference proteome</keyword>
<protein>
    <submittedName>
        <fullName evidence="1">Uncharacterized protein</fullName>
    </submittedName>
</protein>
<sequence>MHCVLMADYIGLERLAVAYSIQRSSAGKACQRAKCVRALTDKEIQELLMNSDSDESDNDDAAQLSDLSSDDIEEEPLPPKNQRRKRKLDEGNFCSKKEELNPQERTSGPSSSGICNDITEASSELKVFESFSTPDIMDAIVYQTNNFQPGDLGCPKSPGLF</sequence>
<evidence type="ECO:0000313" key="1">
    <source>
        <dbReference type="EMBL" id="KAG0412473.1"/>
    </source>
</evidence>
<proteinExistence type="predicted"/>
<evidence type="ECO:0000313" key="2">
    <source>
        <dbReference type="Proteomes" id="UP000805193"/>
    </source>
</evidence>
<comment type="caution">
    <text evidence="1">The sequence shown here is derived from an EMBL/GenBank/DDBJ whole genome shotgun (WGS) entry which is preliminary data.</text>
</comment>